<dbReference type="GO" id="GO:0007264">
    <property type="term" value="P:small GTPase-mediated signal transduction"/>
    <property type="evidence" value="ECO:0007669"/>
    <property type="project" value="TreeGrafter"/>
</dbReference>
<keyword evidence="1" id="KW-0343">GTPase activation</keyword>
<evidence type="ECO:0000256" key="2">
    <source>
        <dbReference type="SAM" id="MobiDB-lite"/>
    </source>
</evidence>
<dbReference type="InterPro" id="IPR008936">
    <property type="entry name" value="Rho_GTPase_activation_prot"/>
</dbReference>
<protein>
    <submittedName>
        <fullName evidence="3">Uncharacterized protein</fullName>
    </submittedName>
</protein>
<reference evidence="3" key="1">
    <citation type="submission" date="2020-02" db="EMBL/GenBank/DDBJ databases">
        <authorList>
            <person name="Enbody D E."/>
            <person name="Pettersson E M."/>
        </authorList>
    </citation>
    <scope>NUCLEOTIDE SEQUENCE [LARGE SCALE GENOMIC DNA]</scope>
</reference>
<organism evidence="3 4">
    <name type="scientific">Geospiza parvula</name>
    <name type="common">Small tree-finch</name>
    <name type="synonym">Camarhynchus parvulus</name>
    <dbReference type="NCBI Taxonomy" id="87175"/>
    <lineage>
        <taxon>Eukaryota</taxon>
        <taxon>Metazoa</taxon>
        <taxon>Chordata</taxon>
        <taxon>Craniata</taxon>
        <taxon>Vertebrata</taxon>
        <taxon>Euteleostomi</taxon>
        <taxon>Archelosauria</taxon>
        <taxon>Archosauria</taxon>
        <taxon>Dinosauria</taxon>
        <taxon>Saurischia</taxon>
        <taxon>Theropoda</taxon>
        <taxon>Coelurosauria</taxon>
        <taxon>Aves</taxon>
        <taxon>Neognathae</taxon>
        <taxon>Neoaves</taxon>
        <taxon>Telluraves</taxon>
        <taxon>Australaves</taxon>
        <taxon>Passeriformes</taxon>
        <taxon>Thraupidae</taxon>
        <taxon>Camarhynchus</taxon>
    </lineage>
</organism>
<reference evidence="3" key="2">
    <citation type="submission" date="2025-08" db="UniProtKB">
        <authorList>
            <consortium name="Ensembl"/>
        </authorList>
    </citation>
    <scope>IDENTIFICATION</scope>
</reference>
<evidence type="ECO:0000313" key="3">
    <source>
        <dbReference type="Ensembl" id="ENSCPVP00000004467.2"/>
    </source>
</evidence>
<proteinExistence type="predicted"/>
<evidence type="ECO:0000256" key="1">
    <source>
        <dbReference type="ARBA" id="ARBA00022468"/>
    </source>
</evidence>
<keyword evidence="4" id="KW-1185">Reference proteome</keyword>
<dbReference type="AlphaFoldDB" id="A0A8C3Q5S7"/>
<feature type="compositionally biased region" description="Low complexity" evidence="2">
    <location>
        <begin position="69"/>
        <end position="83"/>
    </location>
</feature>
<reference evidence="3" key="3">
    <citation type="submission" date="2025-09" db="UniProtKB">
        <authorList>
            <consortium name="Ensembl"/>
        </authorList>
    </citation>
    <scope>IDENTIFICATION</scope>
</reference>
<dbReference type="Gene3D" id="1.10.555.10">
    <property type="entry name" value="Rho GTPase activation protein"/>
    <property type="match status" value="1"/>
</dbReference>
<sequence>MSLALKARQRARRKGGSRERLFGCDLQEHLQRSGQDGPGARRCCTEFVEQHGVVDGIYRLSGVSSNTQRLRSPGPGAGRLPAGRSLRQLPVQGLLPRAAQPPAHLPALRQVRRESLSLHVPRVSPGRRVAPSPRCPHRTPWPSRWRRRGW</sequence>
<accession>A0A8C3Q5S7</accession>
<dbReference type="Ensembl" id="ENSCPVT00000004624.2">
    <property type="protein sequence ID" value="ENSCPVP00000004467.2"/>
    <property type="gene ID" value="ENSCPVG00000003274.2"/>
</dbReference>
<dbReference type="PANTHER" id="PTHR15729">
    <property type="entry name" value="CDC42 GTPASE-ACTIVATING PROTEIN"/>
    <property type="match status" value="1"/>
</dbReference>
<feature type="region of interest" description="Disordered" evidence="2">
    <location>
        <begin position="123"/>
        <end position="150"/>
    </location>
</feature>
<dbReference type="GO" id="GO:0005096">
    <property type="term" value="F:GTPase activator activity"/>
    <property type="evidence" value="ECO:0007669"/>
    <property type="project" value="UniProtKB-KW"/>
</dbReference>
<dbReference type="PANTHER" id="PTHR15729:SF12">
    <property type="entry name" value="RHO GTPASE-ACTIVATING PROTEIN 30"/>
    <property type="match status" value="1"/>
</dbReference>
<dbReference type="InterPro" id="IPR051576">
    <property type="entry name" value="PX-Rho_GAP"/>
</dbReference>
<dbReference type="Proteomes" id="UP000694382">
    <property type="component" value="Chromosome 25"/>
</dbReference>
<feature type="region of interest" description="Disordered" evidence="2">
    <location>
        <begin position="64"/>
        <end position="83"/>
    </location>
</feature>
<dbReference type="SUPFAM" id="SSF48350">
    <property type="entry name" value="GTPase activation domain, GAP"/>
    <property type="match status" value="1"/>
</dbReference>
<evidence type="ECO:0000313" key="4">
    <source>
        <dbReference type="Proteomes" id="UP000694382"/>
    </source>
</evidence>
<name>A0A8C3Q5S7_GEOPR</name>
<accession>A0A8U8CK55</accession>